<accession>X0VPJ6</accession>
<dbReference type="EMBL" id="BARS01038223">
    <property type="protein sequence ID" value="GAG20160.1"/>
    <property type="molecule type" value="Genomic_DNA"/>
</dbReference>
<comment type="caution">
    <text evidence="1">The sequence shown here is derived from an EMBL/GenBank/DDBJ whole genome shotgun (WGS) entry which is preliminary data.</text>
</comment>
<protein>
    <submittedName>
        <fullName evidence="1">Uncharacterized protein</fullName>
    </submittedName>
</protein>
<sequence length="104" mass="11087">MPQAGPRGAAILTYERATAGSPDNEMIASQIEAVAENEVVTIGLRESVGIFGPRFATICCVTDSQGTVYCHALLIADRGYNPGCFSVVGIYCNSKSKMCRPVRL</sequence>
<name>X0VPJ6_9ZZZZ</name>
<dbReference type="AlphaFoldDB" id="X0VPJ6"/>
<organism evidence="1">
    <name type="scientific">marine sediment metagenome</name>
    <dbReference type="NCBI Taxonomy" id="412755"/>
    <lineage>
        <taxon>unclassified sequences</taxon>
        <taxon>metagenomes</taxon>
        <taxon>ecological metagenomes</taxon>
    </lineage>
</organism>
<reference evidence="1" key="1">
    <citation type="journal article" date="2014" name="Front. Microbiol.">
        <title>High frequency of phylogenetically diverse reductive dehalogenase-homologous genes in deep subseafloor sedimentary metagenomes.</title>
        <authorList>
            <person name="Kawai M."/>
            <person name="Futagami T."/>
            <person name="Toyoda A."/>
            <person name="Takaki Y."/>
            <person name="Nishi S."/>
            <person name="Hori S."/>
            <person name="Arai W."/>
            <person name="Tsubouchi T."/>
            <person name="Morono Y."/>
            <person name="Uchiyama I."/>
            <person name="Ito T."/>
            <person name="Fujiyama A."/>
            <person name="Inagaki F."/>
            <person name="Takami H."/>
        </authorList>
    </citation>
    <scope>NUCLEOTIDE SEQUENCE</scope>
    <source>
        <strain evidence="1">Expedition CK06-06</strain>
    </source>
</reference>
<gene>
    <name evidence="1" type="ORF">S01H1_58507</name>
</gene>
<evidence type="ECO:0000313" key="1">
    <source>
        <dbReference type="EMBL" id="GAG20160.1"/>
    </source>
</evidence>
<proteinExistence type="predicted"/>